<feature type="compositionally biased region" description="Polar residues" evidence="4">
    <location>
        <begin position="189"/>
        <end position="198"/>
    </location>
</feature>
<evidence type="ECO:0000313" key="5">
    <source>
        <dbReference type="EMBL" id="OKH94119.1"/>
    </source>
</evidence>
<comment type="caution">
    <text evidence="5">The sequence shown here is derived from an EMBL/GenBank/DDBJ whole genome shotgun (WGS) entry which is preliminary data.</text>
</comment>
<feature type="region of interest" description="Disordered" evidence="4">
    <location>
        <begin position="179"/>
        <end position="198"/>
    </location>
</feature>
<dbReference type="AlphaFoldDB" id="A0A1Q4V8N4"/>
<reference evidence="5 6" key="1">
    <citation type="submission" date="2015-06" db="EMBL/GenBank/DDBJ databases">
        <title>Cloning and characterization of the uncialamcin biosynthetic gene cluster.</title>
        <authorList>
            <person name="Yan X."/>
            <person name="Huang T."/>
            <person name="Ge H."/>
            <person name="Shen B."/>
        </authorList>
    </citation>
    <scope>NUCLEOTIDE SEQUENCE [LARGE SCALE GENOMIC DNA]</scope>
    <source>
        <strain evidence="5 6">DCA2648</strain>
    </source>
</reference>
<keyword evidence="2" id="KW-0964">Secreted</keyword>
<proteinExistence type="predicted"/>
<dbReference type="InterPro" id="IPR003284">
    <property type="entry name" value="Sal_SpvB"/>
</dbReference>
<feature type="region of interest" description="Disordered" evidence="4">
    <location>
        <begin position="1"/>
        <end position="49"/>
    </location>
</feature>
<organism evidence="5 6">
    <name type="scientific">Streptomyces uncialis</name>
    <dbReference type="NCBI Taxonomy" id="1048205"/>
    <lineage>
        <taxon>Bacteria</taxon>
        <taxon>Bacillati</taxon>
        <taxon>Actinomycetota</taxon>
        <taxon>Actinomycetes</taxon>
        <taxon>Kitasatosporales</taxon>
        <taxon>Streptomycetaceae</taxon>
        <taxon>Streptomyces</taxon>
    </lineage>
</organism>
<dbReference type="GO" id="GO:0005576">
    <property type="term" value="C:extracellular region"/>
    <property type="evidence" value="ECO:0007669"/>
    <property type="project" value="UniProtKB-SubCell"/>
</dbReference>
<dbReference type="Proteomes" id="UP000186455">
    <property type="component" value="Unassembled WGS sequence"/>
</dbReference>
<dbReference type="STRING" id="1048205.AB852_15935"/>
<evidence type="ECO:0000256" key="2">
    <source>
        <dbReference type="ARBA" id="ARBA00022525"/>
    </source>
</evidence>
<protein>
    <submittedName>
        <fullName evidence="5">Uncharacterized protein</fullName>
    </submittedName>
</protein>
<accession>A0A1Q4V8N4</accession>
<keyword evidence="6" id="KW-1185">Reference proteome</keyword>
<evidence type="ECO:0000313" key="6">
    <source>
        <dbReference type="Proteomes" id="UP000186455"/>
    </source>
</evidence>
<dbReference type="PRINTS" id="PR01341">
    <property type="entry name" value="SALSPVBPROT"/>
</dbReference>
<keyword evidence="3" id="KW-0843">Virulence</keyword>
<evidence type="ECO:0000256" key="3">
    <source>
        <dbReference type="ARBA" id="ARBA00023026"/>
    </source>
</evidence>
<comment type="subcellular location">
    <subcellularLocation>
        <location evidence="1">Secreted</location>
    </subcellularLocation>
</comment>
<gene>
    <name evidence="5" type="ORF">AB852_15935</name>
</gene>
<sequence>MFWEAVSMDSPDLPAGALPGARDTREDPGPSPAGTPPGPGGAERGDLTAPFKAPVISLPKGGGAVRGMGEKLSVSPATGTATLTVPLPLSPGRGDSTPRLRLTYDTGTGNGPFGIGWSLDLPAVTRRTDKGVPAYDDDSGDTDVFLLSGAEDLVPCLDADSRPPRRPRTVAGVTYDITRYRPRTAVGRTPSTPTRSPM</sequence>
<dbReference type="GO" id="GO:0005737">
    <property type="term" value="C:cytoplasm"/>
    <property type="evidence" value="ECO:0007669"/>
    <property type="project" value="InterPro"/>
</dbReference>
<evidence type="ECO:0000256" key="4">
    <source>
        <dbReference type="SAM" id="MobiDB-lite"/>
    </source>
</evidence>
<name>A0A1Q4V8N4_9ACTN</name>
<dbReference type="EMBL" id="LFBV01000003">
    <property type="protein sequence ID" value="OKH94119.1"/>
    <property type="molecule type" value="Genomic_DNA"/>
</dbReference>
<evidence type="ECO:0000256" key="1">
    <source>
        <dbReference type="ARBA" id="ARBA00004613"/>
    </source>
</evidence>
<feature type="compositionally biased region" description="Pro residues" evidence="4">
    <location>
        <begin position="29"/>
        <end position="39"/>
    </location>
</feature>
<dbReference type="Pfam" id="PF03534">
    <property type="entry name" value="SpvB"/>
    <property type="match status" value="1"/>
</dbReference>